<dbReference type="AlphaFoldDB" id="A0A0J0YU13"/>
<evidence type="ECO:0000256" key="2">
    <source>
        <dbReference type="ARBA" id="ARBA00022676"/>
    </source>
</evidence>
<sequence>MQLKNEAMLITYADSLGNNLKDLAKVLQGPLKDVVGGVHILPFFPSSGDRGFAPMDYTKVDPSFGNWEDIRALAENYYLMFDFMVNHISAQSPYFKDFLAKKDQSEYADLFIRYKNFWPNGKPTQEQVDLIYKRKPRAPYRIAEFADGTQEKVWCTFDEEQVDLDVTTPTTKKFIKNNLEFLSKQGASIIRLDAFAYANKKIGTNCFFIEPEIWKTLRECTDVLDAHNVAVLPEIHEHYTIQLKIAEHGYYVYDFALPMLVLHTLFSSRVDRLVHWMEICPRKQFTTLDTHDGIGVVDVKDLMTDEETEAAREALYAQGANVKKKYSSAEYNNLDIYQINCTYYSALGNDDQAYLLARVLQCFAPGIPQIYYVGLLAGENDIELLEKTKEGRNINRHYYTLEEIEAAVQRPVVQRLFGLLKFRNTSKAFDGEFSVKALNENTIEITWNNTAEKISTKMTANICNKTFTIIETVNGKDHEIKI</sequence>
<dbReference type="STRING" id="1470200.PL75_01240"/>
<dbReference type="SUPFAM" id="SSF51445">
    <property type="entry name" value="(Trans)glycosidases"/>
    <property type="match status" value="1"/>
</dbReference>
<feature type="active site" description="Nucleophile" evidence="4">
    <location>
        <position position="193"/>
    </location>
</feature>
<evidence type="ECO:0000256" key="1">
    <source>
        <dbReference type="ARBA" id="ARBA00008452"/>
    </source>
</evidence>
<dbReference type="PANTHER" id="PTHR38784:SF1">
    <property type="entry name" value="SUCROSE PHOSPHORYLASE"/>
    <property type="match status" value="1"/>
</dbReference>
<keyword evidence="2" id="KW-0328">Glycosyltransferase</keyword>
<feature type="binding site" evidence="5">
    <location>
        <position position="234"/>
    </location>
    <ligand>
        <name>substrate</name>
    </ligand>
</feature>
<dbReference type="EMBL" id="JTDO01000002">
    <property type="protein sequence ID" value="KLT73604.1"/>
    <property type="molecule type" value="Genomic_DNA"/>
</dbReference>
<dbReference type="GO" id="GO:0004645">
    <property type="term" value="F:1,4-alpha-oligoglucan phosphorylase activity"/>
    <property type="evidence" value="ECO:0007669"/>
    <property type="project" value="InterPro"/>
</dbReference>
<organism evidence="7 8">
    <name type="scientific">Neisseria arctica</name>
    <dbReference type="NCBI Taxonomy" id="1470200"/>
    <lineage>
        <taxon>Bacteria</taxon>
        <taxon>Pseudomonadati</taxon>
        <taxon>Pseudomonadota</taxon>
        <taxon>Betaproteobacteria</taxon>
        <taxon>Neisseriales</taxon>
        <taxon>Neisseriaceae</taxon>
        <taxon>Neisseria</taxon>
    </lineage>
</organism>
<feature type="domain" description="Glycosyl hydrolase family 13 catalytic" evidence="6">
    <location>
        <begin position="6"/>
        <end position="423"/>
    </location>
</feature>
<gene>
    <name evidence="7" type="ORF">PL75_01240</name>
</gene>
<evidence type="ECO:0000313" key="8">
    <source>
        <dbReference type="Proteomes" id="UP000036027"/>
    </source>
</evidence>
<feature type="binding site" evidence="5">
    <location>
        <position position="392"/>
    </location>
    <ligand>
        <name>substrate</name>
    </ligand>
</feature>
<dbReference type="PANTHER" id="PTHR38784">
    <property type="entry name" value="SUCROSE PHOSPHORYLASE"/>
    <property type="match status" value="1"/>
</dbReference>
<dbReference type="NCBIfam" id="TIGR03852">
    <property type="entry name" value="sucrose_gtfA"/>
    <property type="match status" value="1"/>
</dbReference>
<comment type="similarity">
    <text evidence="1">Belongs to the glycosyl hydrolase 13 family. Sucrose phosphorylase subfamily.</text>
</comment>
<dbReference type="CDD" id="cd11355">
    <property type="entry name" value="AmyAc_Sucrose_phosphorylase"/>
    <property type="match status" value="1"/>
</dbReference>
<dbReference type="InterPro" id="IPR045857">
    <property type="entry name" value="O16G_dom_2"/>
</dbReference>
<name>A0A0J0YU13_9NEIS</name>
<protein>
    <submittedName>
        <fullName evidence="7">Sugar phosphorylase</fullName>
    </submittedName>
</protein>
<dbReference type="Proteomes" id="UP000036027">
    <property type="component" value="Unassembled WGS sequence"/>
</dbReference>
<dbReference type="Pfam" id="PF00128">
    <property type="entry name" value="Alpha-amylase"/>
    <property type="match status" value="1"/>
</dbReference>
<feature type="binding site" evidence="5">
    <location>
        <position position="49"/>
    </location>
    <ligand>
        <name>substrate</name>
    </ligand>
</feature>
<comment type="caution">
    <text evidence="7">The sequence shown here is derived from an EMBL/GenBank/DDBJ whole genome shotgun (WGS) entry which is preliminary data.</text>
</comment>
<dbReference type="Gene3D" id="3.20.20.80">
    <property type="entry name" value="Glycosidases"/>
    <property type="match status" value="1"/>
</dbReference>
<evidence type="ECO:0000313" key="7">
    <source>
        <dbReference type="EMBL" id="KLT73604.1"/>
    </source>
</evidence>
<evidence type="ECO:0000256" key="3">
    <source>
        <dbReference type="ARBA" id="ARBA00022679"/>
    </source>
</evidence>
<dbReference type="RefSeq" id="WP_047760101.1">
    <property type="nucleotide sequence ID" value="NZ_CP091510.1"/>
</dbReference>
<evidence type="ECO:0000259" key="6">
    <source>
        <dbReference type="SMART" id="SM00642"/>
    </source>
</evidence>
<evidence type="ECO:0000256" key="4">
    <source>
        <dbReference type="PIRSR" id="PIRSR003059-1"/>
    </source>
</evidence>
<dbReference type="InterPro" id="IPR017853">
    <property type="entry name" value="GH"/>
</dbReference>
<dbReference type="PATRIC" id="fig|1470200.3.peg.1041"/>
<dbReference type="InterPro" id="IPR006047">
    <property type="entry name" value="GH13_cat_dom"/>
</dbReference>
<dbReference type="GO" id="GO:0005975">
    <property type="term" value="P:carbohydrate metabolic process"/>
    <property type="evidence" value="ECO:0007669"/>
    <property type="project" value="InterPro"/>
</dbReference>
<feature type="binding site" evidence="5">
    <location>
        <begin position="335"/>
        <end position="338"/>
    </location>
    <ligand>
        <name>substrate</name>
    </ligand>
</feature>
<accession>A0A0J0YU13</accession>
<feature type="binding site" evidence="5">
    <location>
        <begin position="191"/>
        <end position="193"/>
    </location>
    <ligand>
        <name>substrate</name>
    </ligand>
</feature>
<dbReference type="SMART" id="SM00642">
    <property type="entry name" value="Aamy"/>
    <property type="match status" value="1"/>
</dbReference>
<keyword evidence="3" id="KW-0808">Transferase</keyword>
<dbReference type="OrthoDB" id="9805159at2"/>
<dbReference type="InterPro" id="IPR022527">
    <property type="entry name" value="Sucrose_phospho"/>
</dbReference>
<keyword evidence="8" id="KW-1185">Reference proteome</keyword>
<dbReference type="InterPro" id="IPR016377">
    <property type="entry name" value="Sucrose_GGa_phosphorylase-rel"/>
</dbReference>
<feature type="binding site" evidence="5">
    <location>
        <position position="87"/>
    </location>
    <ligand>
        <name>substrate</name>
    </ligand>
</feature>
<dbReference type="PIRSF" id="PIRSF003059">
    <property type="entry name" value="Sucrose_phosphorylase"/>
    <property type="match status" value="1"/>
</dbReference>
<feature type="active site" description="Proton donor" evidence="4">
    <location>
        <position position="234"/>
    </location>
</feature>
<dbReference type="Gene3D" id="3.90.400.10">
    <property type="entry name" value="Oligo-1,6-glucosidase, Domain 2"/>
    <property type="match status" value="1"/>
</dbReference>
<reference evidence="7 8" key="1">
    <citation type="submission" date="2014-11" db="EMBL/GenBank/DDBJ databases">
        <title>Genome of a novel goose pathogen.</title>
        <authorList>
            <person name="Hansen C.M."/>
            <person name="Hueffer K."/>
            <person name="Choi S.C."/>
        </authorList>
    </citation>
    <scope>NUCLEOTIDE SEQUENCE [LARGE SCALE GENOMIC DNA]</scope>
    <source>
        <strain evidence="7 8">KH1503</strain>
    </source>
</reference>
<proteinExistence type="inferred from homology"/>
<feature type="binding site" evidence="5">
    <location>
        <begin position="291"/>
        <end position="292"/>
    </location>
    <ligand>
        <name>substrate</name>
    </ligand>
</feature>
<evidence type="ECO:0000256" key="5">
    <source>
        <dbReference type="PIRSR" id="PIRSR003059-2"/>
    </source>
</evidence>